<organism evidence="1 2">
    <name type="scientific">Novosphingobium mathurense</name>
    <dbReference type="NCBI Taxonomy" id="428990"/>
    <lineage>
        <taxon>Bacteria</taxon>
        <taxon>Pseudomonadati</taxon>
        <taxon>Pseudomonadota</taxon>
        <taxon>Alphaproteobacteria</taxon>
        <taxon>Sphingomonadales</taxon>
        <taxon>Sphingomonadaceae</taxon>
        <taxon>Novosphingobium</taxon>
    </lineage>
</organism>
<protein>
    <submittedName>
        <fullName evidence="1">Uncharacterized protein</fullName>
    </submittedName>
</protein>
<name>A0A1U6GTP1_9SPHN</name>
<gene>
    <name evidence="1" type="ORF">SAMN06295987_101406</name>
</gene>
<evidence type="ECO:0000313" key="2">
    <source>
        <dbReference type="Proteomes" id="UP000190989"/>
    </source>
</evidence>
<accession>A0A1U6GTP1</accession>
<reference evidence="2" key="1">
    <citation type="submission" date="2017-02" db="EMBL/GenBank/DDBJ databases">
        <authorList>
            <person name="Varghese N."/>
            <person name="Submissions S."/>
        </authorList>
    </citation>
    <scope>NUCLEOTIDE SEQUENCE [LARGE SCALE GENOMIC DNA]</scope>
    <source>
        <strain evidence="2">SM117</strain>
    </source>
</reference>
<keyword evidence="2" id="KW-1185">Reference proteome</keyword>
<dbReference type="EMBL" id="FVZE01000001">
    <property type="protein sequence ID" value="SLJ86895.1"/>
    <property type="molecule type" value="Genomic_DNA"/>
</dbReference>
<dbReference type="RefSeq" id="WP_079729316.1">
    <property type="nucleotide sequence ID" value="NZ_FVZE01000001.1"/>
</dbReference>
<proteinExistence type="predicted"/>
<evidence type="ECO:0000313" key="1">
    <source>
        <dbReference type="EMBL" id="SLJ86895.1"/>
    </source>
</evidence>
<dbReference type="AlphaFoldDB" id="A0A1U6GTP1"/>
<sequence length="79" mass="8611">MVEIQIPELLKHRAIRAVMVEGHDLAGSHLTAVTVHIGCGRKARRQWFSDRGVALAHAAEMADQHALPLFDLGMSGEGE</sequence>
<dbReference type="STRING" id="428990.SAMN06295987_101406"/>
<dbReference type="Proteomes" id="UP000190989">
    <property type="component" value="Unassembled WGS sequence"/>
</dbReference>